<organism evidence="1 2">
    <name type="scientific">Gottschalkia purinilytica</name>
    <name type="common">Clostridium purinilyticum</name>
    <dbReference type="NCBI Taxonomy" id="1503"/>
    <lineage>
        <taxon>Bacteria</taxon>
        <taxon>Bacillati</taxon>
        <taxon>Bacillota</taxon>
        <taxon>Tissierellia</taxon>
        <taxon>Tissierellales</taxon>
        <taxon>Gottschalkiaceae</taxon>
        <taxon>Gottschalkia</taxon>
    </lineage>
</organism>
<dbReference type="EMBL" id="LGSS01000003">
    <property type="protein sequence ID" value="KNF09262.1"/>
    <property type="molecule type" value="Genomic_DNA"/>
</dbReference>
<evidence type="ECO:0000313" key="2">
    <source>
        <dbReference type="Proteomes" id="UP000037267"/>
    </source>
</evidence>
<dbReference type="STRING" id="1503.CLPU_3c00400"/>
<accession>A0A0L0WCR8</accession>
<evidence type="ECO:0000313" key="1">
    <source>
        <dbReference type="EMBL" id="KNF09262.1"/>
    </source>
</evidence>
<name>A0A0L0WCR8_GOTPU</name>
<dbReference type="RefSeq" id="WP_157857695.1">
    <property type="nucleotide sequence ID" value="NZ_LGSS01000003.1"/>
</dbReference>
<protein>
    <submittedName>
        <fullName evidence="1">Uncharacterized protein</fullName>
    </submittedName>
</protein>
<keyword evidence="2" id="KW-1185">Reference proteome</keyword>
<dbReference type="Proteomes" id="UP000037267">
    <property type="component" value="Unassembled WGS sequence"/>
</dbReference>
<proteinExistence type="predicted"/>
<dbReference type="AlphaFoldDB" id="A0A0L0WCR8"/>
<reference evidence="2" key="1">
    <citation type="submission" date="2015-07" db="EMBL/GenBank/DDBJ databases">
        <title>Draft genome sequence of the purine-degrading Gottschalkia purinilyticum DSM 1384 (formerly Clostridium purinilyticum).</title>
        <authorList>
            <person name="Poehlein A."/>
            <person name="Schiel-Bengelsdorf B."/>
            <person name="Bengelsdorf F.R."/>
            <person name="Daniel R."/>
            <person name="Duerre P."/>
        </authorList>
    </citation>
    <scope>NUCLEOTIDE SEQUENCE [LARGE SCALE GENOMIC DNA]</scope>
    <source>
        <strain evidence="2">DSM 1384</strain>
    </source>
</reference>
<gene>
    <name evidence="1" type="ORF">CLPU_3c00400</name>
</gene>
<sequence length="49" mass="6014">MKNSFVKSFECHLDGLNKKDKKIRNYENYYKFNDDICNLRKNQKLNNLK</sequence>
<comment type="caution">
    <text evidence="1">The sequence shown here is derived from an EMBL/GenBank/DDBJ whole genome shotgun (WGS) entry which is preliminary data.</text>
</comment>